<dbReference type="RefSeq" id="WP_105332218.1">
    <property type="nucleotide sequence ID" value="NZ_PUHY01000014.1"/>
</dbReference>
<evidence type="ECO:0000256" key="2">
    <source>
        <dbReference type="ARBA" id="ARBA00001966"/>
    </source>
</evidence>
<dbReference type="InterPro" id="IPR007419">
    <property type="entry name" value="BFD-like_2Fe2S-bd_dom"/>
</dbReference>
<feature type="transmembrane region" description="Helical" evidence="13">
    <location>
        <begin position="569"/>
        <end position="589"/>
    </location>
</feature>
<organism evidence="17 18">
    <name type="scientific">Blastopirellula marina</name>
    <dbReference type="NCBI Taxonomy" id="124"/>
    <lineage>
        <taxon>Bacteria</taxon>
        <taxon>Pseudomonadati</taxon>
        <taxon>Planctomycetota</taxon>
        <taxon>Planctomycetia</taxon>
        <taxon>Pirellulales</taxon>
        <taxon>Pirellulaceae</taxon>
        <taxon>Blastopirellula</taxon>
    </lineage>
</organism>
<evidence type="ECO:0000313" key="17">
    <source>
        <dbReference type="EMBL" id="PQO30313.1"/>
    </source>
</evidence>
<proteinExistence type="inferred from homology"/>
<dbReference type="Pfam" id="PF07992">
    <property type="entry name" value="Pyr_redox_2"/>
    <property type="match status" value="1"/>
</dbReference>
<keyword evidence="12" id="KW-0411">Iron-sulfur</keyword>
<dbReference type="Pfam" id="PF18267">
    <property type="entry name" value="Rubredoxin_C"/>
    <property type="match status" value="1"/>
</dbReference>
<accession>A0A2S8FDQ7</accession>
<dbReference type="OrthoDB" id="9792592at2"/>
<evidence type="ECO:0000256" key="6">
    <source>
        <dbReference type="ARBA" id="ARBA00022617"/>
    </source>
</evidence>
<comment type="cofactor">
    <cofactor evidence="1">
        <name>siroheme</name>
        <dbReference type="ChEBI" id="CHEBI:60052"/>
    </cofactor>
</comment>
<protein>
    <submittedName>
        <fullName evidence="17">Nitrite reductase</fullName>
    </submittedName>
</protein>
<dbReference type="InterPro" id="IPR041854">
    <property type="entry name" value="BFD-like_2Fe2S-bd_dom_sf"/>
</dbReference>
<evidence type="ECO:0000256" key="4">
    <source>
        <dbReference type="ARBA" id="ARBA00005096"/>
    </source>
</evidence>
<dbReference type="InterPro" id="IPR052034">
    <property type="entry name" value="NasD-like"/>
</dbReference>
<keyword evidence="11" id="KW-0408">Iron</keyword>
<dbReference type="AlphaFoldDB" id="A0A2S8FDQ7"/>
<comment type="caution">
    <text evidence="17">The sequence shown here is derived from an EMBL/GenBank/DDBJ whole genome shotgun (WGS) entry which is preliminary data.</text>
</comment>
<keyword evidence="13" id="KW-1133">Transmembrane helix</keyword>
<keyword evidence="6" id="KW-0349">Heme</keyword>
<comment type="pathway">
    <text evidence="4">Nitrogen metabolism; nitrate reduction (assimilation).</text>
</comment>
<dbReference type="GO" id="GO:0046872">
    <property type="term" value="F:metal ion binding"/>
    <property type="evidence" value="ECO:0007669"/>
    <property type="project" value="UniProtKB-KW"/>
</dbReference>
<reference evidence="17 18" key="1">
    <citation type="submission" date="2018-02" db="EMBL/GenBank/DDBJ databases">
        <title>Comparative genomes isolates from brazilian mangrove.</title>
        <authorList>
            <person name="Araujo J.E."/>
            <person name="Taketani R.G."/>
            <person name="Silva M.C.P."/>
            <person name="Loureco M.V."/>
            <person name="Andreote F.D."/>
        </authorList>
    </citation>
    <scope>NUCLEOTIDE SEQUENCE [LARGE SCALE GENOMIC DNA]</scope>
    <source>
        <strain evidence="17 18">Hex-1 MGV</strain>
    </source>
</reference>
<name>A0A2S8FDQ7_9BACT</name>
<keyword evidence="13" id="KW-0812">Transmembrane</keyword>
<dbReference type="PRINTS" id="PR00368">
    <property type="entry name" value="FADPNR"/>
</dbReference>
<dbReference type="PANTHER" id="PTHR43809">
    <property type="entry name" value="NITRITE REDUCTASE (NADH) LARGE SUBUNIT"/>
    <property type="match status" value="1"/>
</dbReference>
<evidence type="ECO:0000256" key="1">
    <source>
        <dbReference type="ARBA" id="ARBA00001929"/>
    </source>
</evidence>
<dbReference type="PANTHER" id="PTHR43809:SF1">
    <property type="entry name" value="NITRITE REDUCTASE (NADH) LARGE SUBUNIT"/>
    <property type="match status" value="1"/>
</dbReference>
<dbReference type="EMBL" id="PUHY01000014">
    <property type="protein sequence ID" value="PQO30313.1"/>
    <property type="molecule type" value="Genomic_DNA"/>
</dbReference>
<keyword evidence="9" id="KW-0274">FAD</keyword>
<feature type="transmembrane region" description="Helical" evidence="13">
    <location>
        <begin position="494"/>
        <end position="515"/>
    </location>
</feature>
<evidence type="ECO:0000256" key="11">
    <source>
        <dbReference type="ARBA" id="ARBA00023004"/>
    </source>
</evidence>
<keyword evidence="8" id="KW-0479">Metal-binding</keyword>
<evidence type="ECO:0000256" key="3">
    <source>
        <dbReference type="ARBA" id="ARBA00001974"/>
    </source>
</evidence>
<dbReference type="InterPro" id="IPR023753">
    <property type="entry name" value="FAD/NAD-binding_dom"/>
</dbReference>
<dbReference type="Gene3D" id="1.10.10.1100">
    <property type="entry name" value="BFD-like [2Fe-2S]-binding domain"/>
    <property type="match status" value="1"/>
</dbReference>
<evidence type="ECO:0000256" key="10">
    <source>
        <dbReference type="ARBA" id="ARBA00023002"/>
    </source>
</evidence>
<evidence type="ECO:0000256" key="9">
    <source>
        <dbReference type="ARBA" id="ARBA00022827"/>
    </source>
</evidence>
<dbReference type="Gene3D" id="3.30.390.30">
    <property type="match status" value="1"/>
</dbReference>
<feature type="domain" description="BFD-like [2Fe-2S]-binding" evidence="14">
    <location>
        <begin position="433"/>
        <end position="480"/>
    </location>
</feature>
<comment type="cofactor">
    <cofactor evidence="2">
        <name>[4Fe-4S] cluster</name>
        <dbReference type="ChEBI" id="CHEBI:49883"/>
    </cofactor>
</comment>
<keyword evidence="10" id="KW-0560">Oxidoreductase</keyword>
<evidence type="ECO:0000256" key="8">
    <source>
        <dbReference type="ARBA" id="ARBA00022723"/>
    </source>
</evidence>
<dbReference type="Proteomes" id="UP000238322">
    <property type="component" value="Unassembled WGS sequence"/>
</dbReference>
<dbReference type="InterPro" id="IPR036188">
    <property type="entry name" value="FAD/NAD-bd_sf"/>
</dbReference>
<dbReference type="InterPro" id="IPR016156">
    <property type="entry name" value="FAD/NAD-linked_Rdtase_dimer_sf"/>
</dbReference>
<dbReference type="GO" id="GO:0016491">
    <property type="term" value="F:oxidoreductase activity"/>
    <property type="evidence" value="ECO:0007669"/>
    <property type="project" value="UniProtKB-KW"/>
</dbReference>
<sequence length="667" mass="73916">MHRTRFQRDTALATNAALGRLVVIGNGMVGHAFCQSLVRREATASWQIDIFGEEPHAAYDRVRLTQLFSSATHDSLTLSPRSWYEENKLNLLTSQKVIQIDRVQREVVTSDGGSYPYDRLVLATGSRPFVPPIEGVDLPGVFLYRTVDDLQEIRRFAERCQSAAVMGGGLLGLEAGKAILDLGLKAHILEVAPTLMPRQLDTAGGELLKARVEALGVHVHTLARCDRITAKNDRLRLHFTNSDSLDVDMLIISAGIVPRDELAQDAELTLAHRGGIVVDDHLRTSDKNIYAIGECAVHRDKHYGLVGPGIQMAEVLAANLCGENKLFDYGDQSAKLKLMGIDVAALGDALGETPNSLIISYDHDDSYRKLIFQGTRVVGATSVGEWNEIDRIRDFIAHTKRLWPWQIQRFRRTGRLWPEDEMDHADNWAETSVICSCIGVTKGTICQAICEGAKSTAEVAEATRASTVCGTCRPLIQQLIGQPHAAEKSLSWKVLLGSSAFAIAFILAMLLIGPLPFSDSVQTSWHAFDAIWRTETPKQITGYTIFTLTTVGLLFSFRKRISRMNWGDIAWWRIAHAVLATLAVIGLVLHTGFRFGSNLNFALATTFIIVNLTGGLTGMVVALENRITGSVGRVIRRLRPRLVFLHLMLFWPLPVLVLFHVITVYYY</sequence>
<keyword evidence="13" id="KW-0472">Membrane</keyword>
<gene>
    <name evidence="17" type="ORF">C5Y83_23385</name>
</gene>
<evidence type="ECO:0000259" key="14">
    <source>
        <dbReference type="Pfam" id="PF04324"/>
    </source>
</evidence>
<evidence type="ECO:0000256" key="13">
    <source>
        <dbReference type="SAM" id="Phobius"/>
    </source>
</evidence>
<evidence type="ECO:0000256" key="12">
    <source>
        <dbReference type="ARBA" id="ARBA00023014"/>
    </source>
</evidence>
<feature type="domain" description="NADH-rubredoxin oxidoreductase C-terminal" evidence="16">
    <location>
        <begin position="334"/>
        <end position="397"/>
    </location>
</feature>
<evidence type="ECO:0000256" key="5">
    <source>
        <dbReference type="ARBA" id="ARBA00010429"/>
    </source>
</evidence>
<dbReference type="GO" id="GO:0051536">
    <property type="term" value="F:iron-sulfur cluster binding"/>
    <property type="evidence" value="ECO:0007669"/>
    <property type="project" value="UniProtKB-KW"/>
</dbReference>
<dbReference type="PRINTS" id="PR00411">
    <property type="entry name" value="PNDRDTASEI"/>
</dbReference>
<evidence type="ECO:0000256" key="7">
    <source>
        <dbReference type="ARBA" id="ARBA00022630"/>
    </source>
</evidence>
<feature type="transmembrane region" description="Helical" evidence="13">
    <location>
        <begin position="643"/>
        <end position="666"/>
    </location>
</feature>
<dbReference type="InterPro" id="IPR041575">
    <property type="entry name" value="Rubredoxin_C"/>
</dbReference>
<evidence type="ECO:0000259" key="16">
    <source>
        <dbReference type="Pfam" id="PF18267"/>
    </source>
</evidence>
<feature type="transmembrane region" description="Helical" evidence="13">
    <location>
        <begin position="601"/>
        <end position="623"/>
    </location>
</feature>
<evidence type="ECO:0000259" key="15">
    <source>
        <dbReference type="Pfam" id="PF07992"/>
    </source>
</evidence>
<dbReference type="Pfam" id="PF04324">
    <property type="entry name" value="Fer2_BFD"/>
    <property type="match status" value="1"/>
</dbReference>
<feature type="domain" description="FAD/NAD(P)-binding" evidence="15">
    <location>
        <begin position="20"/>
        <end position="300"/>
    </location>
</feature>
<comment type="similarity">
    <text evidence="5">Belongs to the nitrite and sulfite reductase 4Fe-4S domain family.</text>
</comment>
<dbReference type="Gene3D" id="3.50.50.60">
    <property type="entry name" value="FAD/NAD(P)-binding domain"/>
    <property type="match status" value="2"/>
</dbReference>
<feature type="transmembrane region" description="Helical" evidence="13">
    <location>
        <begin position="540"/>
        <end position="557"/>
    </location>
</feature>
<comment type="cofactor">
    <cofactor evidence="3">
        <name>FAD</name>
        <dbReference type="ChEBI" id="CHEBI:57692"/>
    </cofactor>
</comment>
<dbReference type="SUPFAM" id="SSF51905">
    <property type="entry name" value="FAD/NAD(P)-binding domain"/>
    <property type="match status" value="2"/>
</dbReference>
<keyword evidence="7" id="KW-0285">Flavoprotein</keyword>
<evidence type="ECO:0000313" key="18">
    <source>
        <dbReference type="Proteomes" id="UP000238322"/>
    </source>
</evidence>